<organism evidence="2 3">
    <name type="scientific">Achaetomium macrosporum</name>
    <dbReference type="NCBI Taxonomy" id="79813"/>
    <lineage>
        <taxon>Eukaryota</taxon>
        <taxon>Fungi</taxon>
        <taxon>Dikarya</taxon>
        <taxon>Ascomycota</taxon>
        <taxon>Pezizomycotina</taxon>
        <taxon>Sordariomycetes</taxon>
        <taxon>Sordariomycetidae</taxon>
        <taxon>Sordariales</taxon>
        <taxon>Chaetomiaceae</taxon>
        <taxon>Achaetomium</taxon>
    </lineage>
</organism>
<reference evidence="2" key="2">
    <citation type="submission" date="2023-05" db="EMBL/GenBank/DDBJ databases">
        <authorList>
            <consortium name="Lawrence Berkeley National Laboratory"/>
            <person name="Steindorff A."/>
            <person name="Hensen N."/>
            <person name="Bonometti L."/>
            <person name="Westerberg I."/>
            <person name="Brannstrom I.O."/>
            <person name="Guillou S."/>
            <person name="Cros-Aarteil S."/>
            <person name="Calhoun S."/>
            <person name="Haridas S."/>
            <person name="Kuo A."/>
            <person name="Mondo S."/>
            <person name="Pangilinan J."/>
            <person name="Riley R."/>
            <person name="Labutti K."/>
            <person name="Andreopoulos B."/>
            <person name="Lipzen A."/>
            <person name="Chen C."/>
            <person name="Yanf M."/>
            <person name="Daum C."/>
            <person name="Ng V."/>
            <person name="Clum A."/>
            <person name="Ohm R."/>
            <person name="Martin F."/>
            <person name="Silar P."/>
            <person name="Natvig D."/>
            <person name="Lalanne C."/>
            <person name="Gautier V."/>
            <person name="Ament-Velasquez S.L."/>
            <person name="Kruys A."/>
            <person name="Hutchinson M.I."/>
            <person name="Powell A.J."/>
            <person name="Barry K."/>
            <person name="Miller A.N."/>
            <person name="Grigoriev I.V."/>
            <person name="Debuchy R."/>
            <person name="Gladieux P."/>
            <person name="Thoren M.H."/>
            <person name="Johannesson H."/>
        </authorList>
    </citation>
    <scope>NUCLEOTIDE SEQUENCE</scope>
    <source>
        <strain evidence="2">CBS 532.94</strain>
    </source>
</reference>
<proteinExistence type="predicted"/>
<name>A0AAN7CDZ8_9PEZI</name>
<dbReference type="Proteomes" id="UP001303760">
    <property type="component" value="Unassembled WGS sequence"/>
</dbReference>
<accession>A0AAN7CDZ8</accession>
<feature type="compositionally biased region" description="Basic and acidic residues" evidence="1">
    <location>
        <begin position="38"/>
        <end position="57"/>
    </location>
</feature>
<comment type="caution">
    <text evidence="2">The sequence shown here is derived from an EMBL/GenBank/DDBJ whole genome shotgun (WGS) entry which is preliminary data.</text>
</comment>
<sequence length="57" mass="6513">MSSKKTSRSNAQQGNKPAESDPKPSPFRRGAVSVQTKGEYEKLRPYKNDKENLVRYK</sequence>
<evidence type="ECO:0000313" key="2">
    <source>
        <dbReference type="EMBL" id="KAK4239497.1"/>
    </source>
</evidence>
<dbReference type="AlphaFoldDB" id="A0AAN7CDZ8"/>
<gene>
    <name evidence="2" type="ORF">C8A03DRAFT_32449</name>
</gene>
<feature type="region of interest" description="Disordered" evidence="1">
    <location>
        <begin position="1"/>
        <end position="57"/>
    </location>
</feature>
<evidence type="ECO:0000313" key="3">
    <source>
        <dbReference type="Proteomes" id="UP001303760"/>
    </source>
</evidence>
<reference evidence="2" key="1">
    <citation type="journal article" date="2023" name="Mol. Phylogenet. Evol.">
        <title>Genome-scale phylogeny and comparative genomics of the fungal order Sordariales.</title>
        <authorList>
            <person name="Hensen N."/>
            <person name="Bonometti L."/>
            <person name="Westerberg I."/>
            <person name="Brannstrom I.O."/>
            <person name="Guillou S."/>
            <person name="Cros-Aarteil S."/>
            <person name="Calhoun S."/>
            <person name="Haridas S."/>
            <person name="Kuo A."/>
            <person name="Mondo S."/>
            <person name="Pangilinan J."/>
            <person name="Riley R."/>
            <person name="LaButti K."/>
            <person name="Andreopoulos B."/>
            <person name="Lipzen A."/>
            <person name="Chen C."/>
            <person name="Yan M."/>
            <person name="Daum C."/>
            <person name="Ng V."/>
            <person name="Clum A."/>
            <person name="Steindorff A."/>
            <person name="Ohm R.A."/>
            <person name="Martin F."/>
            <person name="Silar P."/>
            <person name="Natvig D.O."/>
            <person name="Lalanne C."/>
            <person name="Gautier V."/>
            <person name="Ament-Velasquez S.L."/>
            <person name="Kruys A."/>
            <person name="Hutchinson M.I."/>
            <person name="Powell A.J."/>
            <person name="Barry K."/>
            <person name="Miller A.N."/>
            <person name="Grigoriev I.V."/>
            <person name="Debuchy R."/>
            <person name="Gladieux P."/>
            <person name="Hiltunen Thoren M."/>
            <person name="Johannesson H."/>
        </authorList>
    </citation>
    <scope>NUCLEOTIDE SEQUENCE</scope>
    <source>
        <strain evidence="2">CBS 532.94</strain>
    </source>
</reference>
<feature type="compositionally biased region" description="Polar residues" evidence="1">
    <location>
        <begin position="1"/>
        <end position="15"/>
    </location>
</feature>
<dbReference type="EMBL" id="MU860062">
    <property type="protein sequence ID" value="KAK4239497.1"/>
    <property type="molecule type" value="Genomic_DNA"/>
</dbReference>
<evidence type="ECO:0000256" key="1">
    <source>
        <dbReference type="SAM" id="MobiDB-lite"/>
    </source>
</evidence>
<protein>
    <submittedName>
        <fullName evidence="2">Uncharacterized protein</fullName>
    </submittedName>
</protein>
<keyword evidence="3" id="KW-1185">Reference proteome</keyword>